<dbReference type="PANTHER" id="PTHR34989:SF1">
    <property type="entry name" value="PROTEIN HDED"/>
    <property type="match status" value="1"/>
</dbReference>
<keyword evidence="1" id="KW-0812">Transmembrane</keyword>
<comment type="caution">
    <text evidence="2">The sequence shown here is derived from an EMBL/GenBank/DDBJ whole genome shotgun (WGS) entry which is preliminary data.</text>
</comment>
<sequence length="197" mass="20483">MKPTVEPSSTGTAAVPALLGDLSRNWGWLLALGILFIVLGLIGLGMSVTLTIATVFLFGVMLLAGGALQLVDAIRSKNSGGRLISGLMGALYLLGGFLLISKPLAGSAVITLLLGAAFFAIGLVRIMLGMQLRSTGSNWGWLVFAGGISLLLACMIFLQWPASALWLIGILVAIEMLVHGCAYVMLALAAKAVSRNL</sequence>
<protein>
    <recommendedName>
        <fullName evidence="3">HdeD family acid-resistance protein</fullName>
    </recommendedName>
</protein>
<organism evidence="2">
    <name type="scientific">marine sediment metagenome</name>
    <dbReference type="NCBI Taxonomy" id="412755"/>
    <lineage>
        <taxon>unclassified sequences</taxon>
        <taxon>metagenomes</taxon>
        <taxon>ecological metagenomes</taxon>
    </lineage>
</organism>
<dbReference type="Pfam" id="PF03729">
    <property type="entry name" value="DUF308"/>
    <property type="match status" value="1"/>
</dbReference>
<gene>
    <name evidence="2" type="ORF">LCGC14_0048420</name>
</gene>
<dbReference type="InterPro" id="IPR052712">
    <property type="entry name" value="Acid_resist_chaperone_HdeD"/>
</dbReference>
<feature type="transmembrane region" description="Helical" evidence="1">
    <location>
        <begin position="26"/>
        <end position="44"/>
    </location>
</feature>
<keyword evidence="1" id="KW-1133">Transmembrane helix</keyword>
<evidence type="ECO:0008006" key="3">
    <source>
        <dbReference type="Google" id="ProtNLM"/>
    </source>
</evidence>
<name>A0A0F9Y846_9ZZZZ</name>
<feature type="transmembrane region" description="Helical" evidence="1">
    <location>
        <begin position="139"/>
        <end position="158"/>
    </location>
</feature>
<dbReference type="AlphaFoldDB" id="A0A0F9Y846"/>
<feature type="transmembrane region" description="Helical" evidence="1">
    <location>
        <begin position="83"/>
        <end position="100"/>
    </location>
</feature>
<dbReference type="GO" id="GO:0005886">
    <property type="term" value="C:plasma membrane"/>
    <property type="evidence" value="ECO:0007669"/>
    <property type="project" value="TreeGrafter"/>
</dbReference>
<dbReference type="InterPro" id="IPR005325">
    <property type="entry name" value="DUF308_memb"/>
</dbReference>
<reference evidence="2" key="1">
    <citation type="journal article" date="2015" name="Nature">
        <title>Complex archaea that bridge the gap between prokaryotes and eukaryotes.</title>
        <authorList>
            <person name="Spang A."/>
            <person name="Saw J.H."/>
            <person name="Jorgensen S.L."/>
            <person name="Zaremba-Niedzwiedzka K."/>
            <person name="Martijn J."/>
            <person name="Lind A.E."/>
            <person name="van Eijk R."/>
            <person name="Schleper C."/>
            <person name="Guy L."/>
            <person name="Ettema T.J."/>
        </authorList>
    </citation>
    <scope>NUCLEOTIDE SEQUENCE</scope>
</reference>
<proteinExistence type="predicted"/>
<evidence type="ECO:0000256" key="1">
    <source>
        <dbReference type="SAM" id="Phobius"/>
    </source>
</evidence>
<evidence type="ECO:0000313" key="2">
    <source>
        <dbReference type="EMBL" id="KKO08147.1"/>
    </source>
</evidence>
<feature type="transmembrane region" description="Helical" evidence="1">
    <location>
        <begin position="164"/>
        <end position="190"/>
    </location>
</feature>
<dbReference type="EMBL" id="LAZR01000010">
    <property type="protein sequence ID" value="KKO08147.1"/>
    <property type="molecule type" value="Genomic_DNA"/>
</dbReference>
<feature type="transmembrane region" description="Helical" evidence="1">
    <location>
        <begin position="106"/>
        <end position="127"/>
    </location>
</feature>
<feature type="transmembrane region" description="Helical" evidence="1">
    <location>
        <begin position="50"/>
        <end position="71"/>
    </location>
</feature>
<dbReference type="PANTHER" id="PTHR34989">
    <property type="entry name" value="PROTEIN HDED"/>
    <property type="match status" value="1"/>
</dbReference>
<keyword evidence="1" id="KW-0472">Membrane</keyword>
<accession>A0A0F9Y846</accession>